<sequence>MDLKELICPKLILCNVDAEDSQDALRQLAGHLEKEGYVEEGYLDMLLERERKFPTGLCTKPFAVALPHTEPDHVIKPCIAVAKLQKPVEFHEMVNDRNTVPVRFIFNLVLQKTEQQLELLQKIISIFSDKEAMERLEKEEKPEKIAEILEYTEISKSC</sequence>
<dbReference type="EMBL" id="CP040058">
    <property type="protein sequence ID" value="QCP36312.1"/>
    <property type="molecule type" value="Genomic_DNA"/>
</dbReference>
<reference evidence="2 3" key="1">
    <citation type="submission" date="2019-05" db="EMBL/GenBank/DDBJ databases">
        <title>Complete genome sequencing of Anaerostipes rhamnosivorans.</title>
        <authorList>
            <person name="Bui T.P.N."/>
            <person name="de Vos W.M."/>
        </authorList>
    </citation>
    <scope>NUCLEOTIDE SEQUENCE [LARGE SCALE GENOMIC DNA]</scope>
    <source>
        <strain evidence="2 3">1y2</strain>
    </source>
</reference>
<dbReference type="PANTHER" id="PTHR47738:SF3">
    <property type="entry name" value="PHOSPHOTRANSFERASE SYSTEM MANNITOL_FRUCTOSE-SPECIFIC IIA DOMAIN CONTAINING PROTEIN"/>
    <property type="match status" value="1"/>
</dbReference>
<evidence type="ECO:0000313" key="3">
    <source>
        <dbReference type="Proteomes" id="UP000298653"/>
    </source>
</evidence>
<evidence type="ECO:0000259" key="1">
    <source>
        <dbReference type="PROSITE" id="PS51094"/>
    </source>
</evidence>
<protein>
    <submittedName>
        <fullName evidence="2">PTS system, galactitol-specific IIA component</fullName>
    </submittedName>
</protein>
<evidence type="ECO:0000313" key="2">
    <source>
        <dbReference type="EMBL" id="QCP36312.1"/>
    </source>
</evidence>
<dbReference type="RefSeq" id="WP_137329564.1">
    <property type="nucleotide sequence ID" value="NZ_CP040058.1"/>
</dbReference>
<dbReference type="Proteomes" id="UP000298653">
    <property type="component" value="Chromosome"/>
</dbReference>
<name>A0A4P8IEM8_9FIRM</name>
<dbReference type="OrthoDB" id="370976at2"/>
<dbReference type="InterPro" id="IPR051541">
    <property type="entry name" value="PTS_SugarTrans_NitroReg"/>
</dbReference>
<dbReference type="SUPFAM" id="SSF55804">
    <property type="entry name" value="Phoshotransferase/anion transport protein"/>
    <property type="match status" value="1"/>
</dbReference>
<accession>A0A4P8IEM8</accession>
<dbReference type="CDD" id="cd00211">
    <property type="entry name" value="PTS_IIA_fru"/>
    <property type="match status" value="1"/>
</dbReference>
<dbReference type="AlphaFoldDB" id="A0A4P8IEM8"/>
<dbReference type="PROSITE" id="PS51094">
    <property type="entry name" value="PTS_EIIA_TYPE_2"/>
    <property type="match status" value="1"/>
</dbReference>
<dbReference type="Gene3D" id="3.40.930.10">
    <property type="entry name" value="Mannitol-specific EII, Chain A"/>
    <property type="match status" value="1"/>
</dbReference>
<dbReference type="Pfam" id="PF00359">
    <property type="entry name" value="PTS_EIIA_2"/>
    <property type="match status" value="1"/>
</dbReference>
<proteinExistence type="predicted"/>
<dbReference type="InterPro" id="IPR002178">
    <property type="entry name" value="PTS_EIIA_type-2_dom"/>
</dbReference>
<gene>
    <name evidence="2" type="ORF">AR1Y2_2858</name>
</gene>
<organism evidence="2 3">
    <name type="scientific">Anaerostipes rhamnosivorans</name>
    <dbReference type="NCBI Taxonomy" id="1229621"/>
    <lineage>
        <taxon>Bacteria</taxon>
        <taxon>Bacillati</taxon>
        <taxon>Bacillota</taxon>
        <taxon>Clostridia</taxon>
        <taxon>Lachnospirales</taxon>
        <taxon>Lachnospiraceae</taxon>
        <taxon>Anaerostipes</taxon>
    </lineage>
</organism>
<dbReference type="KEGG" id="arf:AR1Y2_2858"/>
<feature type="domain" description="PTS EIIA type-2" evidence="1">
    <location>
        <begin position="5"/>
        <end position="152"/>
    </location>
</feature>
<dbReference type="InterPro" id="IPR016152">
    <property type="entry name" value="PTrfase/Anion_transptr"/>
</dbReference>
<keyword evidence="3" id="KW-1185">Reference proteome</keyword>
<dbReference type="PANTHER" id="PTHR47738">
    <property type="entry name" value="PTS SYSTEM FRUCTOSE-LIKE EIIA COMPONENT-RELATED"/>
    <property type="match status" value="1"/>
</dbReference>